<dbReference type="InterPro" id="IPR009241">
    <property type="entry name" value="HigB-like"/>
</dbReference>
<evidence type="ECO:0000313" key="1">
    <source>
        <dbReference type="EMBL" id="KXS30702.1"/>
    </source>
</evidence>
<protein>
    <recommendedName>
        <fullName evidence="3">Addiction module toxin RelE</fullName>
    </recommendedName>
</protein>
<evidence type="ECO:0008006" key="3">
    <source>
        <dbReference type="Google" id="ProtNLM"/>
    </source>
</evidence>
<reference evidence="1 2" key="1">
    <citation type="submission" date="2016-02" db="EMBL/GenBank/DDBJ databases">
        <authorList>
            <person name="Wen L."/>
            <person name="He K."/>
            <person name="Yang H."/>
        </authorList>
    </citation>
    <scope>NUCLEOTIDE SEQUENCE [LARGE SCALE GENOMIC DNA]</scope>
    <source>
        <strain evidence="1">ShG14-8</strain>
    </source>
</reference>
<comment type="caution">
    <text evidence="1">The sequence shown here is derived from an EMBL/GenBank/DDBJ whole genome shotgun (WGS) entry which is preliminary data.</text>
</comment>
<evidence type="ECO:0000313" key="2">
    <source>
        <dbReference type="Proteomes" id="UP000070578"/>
    </source>
</evidence>
<name>A0A139BP04_9PROT</name>
<organism evidence="1 2">
    <name type="scientific">Candidatus Gallionella acididurans</name>
    <dbReference type="NCBI Taxonomy" id="1796491"/>
    <lineage>
        <taxon>Bacteria</taxon>
        <taxon>Pseudomonadati</taxon>
        <taxon>Pseudomonadota</taxon>
        <taxon>Betaproteobacteria</taxon>
        <taxon>Nitrosomonadales</taxon>
        <taxon>Gallionellaceae</taxon>
        <taxon>Gallionella</taxon>
    </lineage>
</organism>
<dbReference type="Pfam" id="PF05973">
    <property type="entry name" value="Gp49"/>
    <property type="match status" value="1"/>
</dbReference>
<proteinExistence type="predicted"/>
<reference evidence="1 2" key="2">
    <citation type="submission" date="2016-03" db="EMBL/GenBank/DDBJ databases">
        <title>New uncultured bacterium of the family Gallionellaceae from acid mine drainage: description and reconstruction of genome based on metagenomic analysis of microbial community.</title>
        <authorList>
            <person name="Kadnikov V."/>
            <person name="Ivasenko D."/>
            <person name="Beletsky A."/>
            <person name="Mardanov A."/>
            <person name="Danilova E."/>
            <person name="Pimenov N."/>
            <person name="Karnachuk O."/>
            <person name="Ravin N."/>
        </authorList>
    </citation>
    <scope>NUCLEOTIDE SEQUENCE [LARGE SCALE GENOMIC DNA]</scope>
    <source>
        <strain evidence="1">ShG14-8</strain>
    </source>
</reference>
<accession>A0A139BP04</accession>
<dbReference type="AlphaFoldDB" id="A0A139BP04"/>
<dbReference type="PATRIC" id="fig|1796491.3.peg.3481"/>
<dbReference type="Proteomes" id="UP000070578">
    <property type="component" value="Unassembled WGS sequence"/>
</dbReference>
<sequence length="126" mass="13832">MTTPSEKPLVWIGGSKKDLMALPADVRKFFGHAIDFAQRGDQHGAAKVMKGFGGAGVLEVVEDDIGGTYRAVYTIKFEEAVFVLHCFKKKSKSGIATPKEDMDIIRARLKVAEVLAKELRNGKTNH</sequence>
<dbReference type="EMBL" id="LSLI01000163">
    <property type="protein sequence ID" value="KXS30702.1"/>
    <property type="molecule type" value="Genomic_DNA"/>
</dbReference>
<gene>
    <name evidence="1" type="ORF">AWT59_3171</name>
</gene>